<evidence type="ECO:0000259" key="4">
    <source>
        <dbReference type="Pfam" id="PF12802"/>
    </source>
</evidence>
<dbReference type="Gene3D" id="1.10.287.160">
    <property type="entry name" value="HR1 repeat"/>
    <property type="match status" value="1"/>
</dbReference>
<dbReference type="RefSeq" id="WP_344886619.1">
    <property type="nucleotide sequence ID" value="NZ_BAAAWD010000001.1"/>
</dbReference>
<dbReference type="InterPro" id="IPR036390">
    <property type="entry name" value="WH_DNA-bd_sf"/>
</dbReference>
<keyword evidence="1" id="KW-0805">Transcription regulation</keyword>
<dbReference type="EMBL" id="BAAAWD010000001">
    <property type="protein sequence ID" value="GAA2984591.1"/>
    <property type="molecule type" value="Genomic_DNA"/>
</dbReference>
<sequence length="158" mass="17731">MRDEEAVRQFVERMSRQMAEWNFPPMAARVLLTVMTAEEDALSAADLSERLDASSGAISGAVRHLTTIGMIHRVPVPGSRRDLYGISDDTWWEATLTKGNRLQLVVEAIEEGLTAIGGPDTRPGRTLAEMRDFMAFCHEEIPLLLDKWRARRRDPVGP</sequence>
<dbReference type="PANTHER" id="PTHR38465:SF2">
    <property type="entry name" value="HTH-TYPE TRANSCRIPTIONAL REGULATOR MMPR5"/>
    <property type="match status" value="1"/>
</dbReference>
<evidence type="ECO:0000256" key="3">
    <source>
        <dbReference type="ARBA" id="ARBA00023163"/>
    </source>
</evidence>
<protein>
    <submittedName>
        <fullName evidence="5">MarR family transcriptional regulator</fullName>
    </submittedName>
</protein>
<dbReference type="Pfam" id="PF12802">
    <property type="entry name" value="MarR_2"/>
    <property type="match status" value="1"/>
</dbReference>
<feature type="domain" description="HTH marR-type" evidence="4">
    <location>
        <begin position="22"/>
        <end position="81"/>
    </location>
</feature>
<proteinExistence type="predicted"/>
<gene>
    <name evidence="5" type="ORF">GCM10017559_00200</name>
</gene>
<keyword evidence="3" id="KW-0804">Transcription</keyword>
<reference evidence="6" key="1">
    <citation type="journal article" date="2019" name="Int. J. Syst. Evol. Microbiol.">
        <title>The Global Catalogue of Microorganisms (GCM) 10K type strain sequencing project: providing services to taxonomists for standard genome sequencing and annotation.</title>
        <authorList>
            <consortium name="The Broad Institute Genomics Platform"/>
            <consortium name="The Broad Institute Genome Sequencing Center for Infectious Disease"/>
            <person name="Wu L."/>
            <person name="Ma J."/>
        </authorList>
    </citation>
    <scope>NUCLEOTIDE SEQUENCE [LARGE SCALE GENOMIC DNA]</scope>
    <source>
        <strain evidence="6">JCM 3106</strain>
    </source>
</reference>
<evidence type="ECO:0000313" key="5">
    <source>
        <dbReference type="EMBL" id="GAA2984591.1"/>
    </source>
</evidence>
<dbReference type="InterPro" id="IPR036388">
    <property type="entry name" value="WH-like_DNA-bd_sf"/>
</dbReference>
<dbReference type="SUPFAM" id="SSF46785">
    <property type="entry name" value="Winged helix' DNA-binding domain"/>
    <property type="match status" value="1"/>
</dbReference>
<comment type="caution">
    <text evidence="5">The sequence shown here is derived from an EMBL/GenBank/DDBJ whole genome shotgun (WGS) entry which is preliminary data.</text>
</comment>
<dbReference type="Proteomes" id="UP001499930">
    <property type="component" value="Unassembled WGS sequence"/>
</dbReference>
<dbReference type="Gene3D" id="1.10.10.10">
    <property type="entry name" value="Winged helix-like DNA-binding domain superfamily/Winged helix DNA-binding domain"/>
    <property type="match status" value="1"/>
</dbReference>
<keyword evidence="2" id="KW-0238">DNA-binding</keyword>
<evidence type="ECO:0000313" key="6">
    <source>
        <dbReference type="Proteomes" id="UP001499930"/>
    </source>
</evidence>
<evidence type="ECO:0000256" key="1">
    <source>
        <dbReference type="ARBA" id="ARBA00023015"/>
    </source>
</evidence>
<keyword evidence="6" id="KW-1185">Reference proteome</keyword>
<dbReference type="PANTHER" id="PTHR38465">
    <property type="entry name" value="HTH-TYPE TRANSCRIPTIONAL REGULATOR MJ1563-RELATED"/>
    <property type="match status" value="1"/>
</dbReference>
<dbReference type="InterPro" id="IPR052362">
    <property type="entry name" value="HTH-GbsR_regulator"/>
</dbReference>
<dbReference type="InterPro" id="IPR000835">
    <property type="entry name" value="HTH_MarR-typ"/>
</dbReference>
<organism evidence="5 6">
    <name type="scientific">Streptosporangium longisporum</name>
    <dbReference type="NCBI Taxonomy" id="46187"/>
    <lineage>
        <taxon>Bacteria</taxon>
        <taxon>Bacillati</taxon>
        <taxon>Actinomycetota</taxon>
        <taxon>Actinomycetes</taxon>
        <taxon>Streptosporangiales</taxon>
        <taxon>Streptosporangiaceae</taxon>
        <taxon>Streptosporangium</taxon>
    </lineage>
</organism>
<evidence type="ECO:0000256" key="2">
    <source>
        <dbReference type="ARBA" id="ARBA00023125"/>
    </source>
</evidence>
<accession>A0ABP6K5S2</accession>
<name>A0ABP6K5S2_9ACTN</name>